<sequence>MRIVRLLGPALLVLHLILRVTNQSIWTEVFLYNLIGIFVIISITLSPKVDFFVSKIAIILGIFAWVLGSLIASFSHYNFATNLLTSFGELMYLVFYPFIVVGSVRMIRGQTSYKRNEVLDSAIIGFGITTFGMAFILPQVLPDLNRNFWHVFYAIAYPLADLILLAIVFSLFFIRRFSLPSFLLVVGITVFVATDFLYLSLDYDALYSLGTWIDDGWLLGILVISESFWHADSQQKDTQPLIAESRTPLLITAAVFFSATLLALNALQPDYLPRYIAFPAVMTVVLAFSRLATAINQSRHIGTERLLARTDELTGLPNRRRLISEIEEFVDKEGSLLLLDLDGFKPINDTYGHEIGDKVLKQVARRFDRALPHDAFLARLGGDEFGVLIEGLHESAIEIALALRATLSYPIHIENKEIQLGVSIGVAKNTGHADLLLRADTAMYKAKREGLGVCPL</sequence>
<evidence type="ECO:0000256" key="1">
    <source>
        <dbReference type="SAM" id="Phobius"/>
    </source>
</evidence>
<dbReference type="PANTHER" id="PTHR46663:SF2">
    <property type="entry name" value="GGDEF DOMAIN-CONTAINING PROTEIN"/>
    <property type="match status" value="1"/>
</dbReference>
<dbReference type="PANTHER" id="PTHR46663">
    <property type="entry name" value="DIGUANYLATE CYCLASE DGCT-RELATED"/>
    <property type="match status" value="1"/>
</dbReference>
<feature type="transmembrane region" description="Helical" evidence="1">
    <location>
        <begin position="57"/>
        <end position="78"/>
    </location>
</feature>
<feature type="transmembrane region" description="Helical" evidence="1">
    <location>
        <begin position="181"/>
        <end position="199"/>
    </location>
</feature>
<keyword evidence="1" id="KW-1133">Transmembrane helix</keyword>
<dbReference type="InterPro" id="IPR052163">
    <property type="entry name" value="DGC-Regulatory_Protein"/>
</dbReference>
<protein>
    <submittedName>
        <fullName evidence="3">Unannotated protein</fullName>
    </submittedName>
</protein>
<dbReference type="InterPro" id="IPR029787">
    <property type="entry name" value="Nucleotide_cyclase"/>
</dbReference>
<dbReference type="InterPro" id="IPR000160">
    <property type="entry name" value="GGDEF_dom"/>
</dbReference>
<keyword evidence="1" id="KW-0472">Membrane</keyword>
<evidence type="ECO:0000313" key="3">
    <source>
        <dbReference type="EMBL" id="CAB4565631.1"/>
    </source>
</evidence>
<evidence type="ECO:0000259" key="2">
    <source>
        <dbReference type="PROSITE" id="PS50887"/>
    </source>
</evidence>
<dbReference type="Gene3D" id="3.30.70.270">
    <property type="match status" value="1"/>
</dbReference>
<feature type="domain" description="GGDEF" evidence="2">
    <location>
        <begin position="332"/>
        <end position="456"/>
    </location>
</feature>
<organism evidence="3">
    <name type="scientific">freshwater metagenome</name>
    <dbReference type="NCBI Taxonomy" id="449393"/>
    <lineage>
        <taxon>unclassified sequences</taxon>
        <taxon>metagenomes</taxon>
        <taxon>ecological metagenomes</taxon>
    </lineage>
</organism>
<dbReference type="EMBL" id="CAEZTK010000023">
    <property type="protein sequence ID" value="CAB4565631.1"/>
    <property type="molecule type" value="Genomic_DNA"/>
</dbReference>
<dbReference type="NCBIfam" id="TIGR00254">
    <property type="entry name" value="GGDEF"/>
    <property type="match status" value="1"/>
</dbReference>
<dbReference type="SMART" id="SM00267">
    <property type="entry name" value="GGDEF"/>
    <property type="match status" value="1"/>
</dbReference>
<feature type="transmembrane region" description="Helical" evidence="1">
    <location>
        <begin position="119"/>
        <end position="138"/>
    </location>
</feature>
<dbReference type="PROSITE" id="PS50887">
    <property type="entry name" value="GGDEF"/>
    <property type="match status" value="1"/>
</dbReference>
<dbReference type="InterPro" id="IPR043128">
    <property type="entry name" value="Rev_trsase/Diguanyl_cyclase"/>
</dbReference>
<gene>
    <name evidence="3" type="ORF">UFOPK1643_00472</name>
</gene>
<feature type="transmembrane region" description="Helical" evidence="1">
    <location>
        <begin position="90"/>
        <end position="107"/>
    </location>
</feature>
<feature type="transmembrane region" description="Helical" evidence="1">
    <location>
        <begin position="29"/>
        <end position="45"/>
    </location>
</feature>
<feature type="transmembrane region" description="Helical" evidence="1">
    <location>
        <begin position="150"/>
        <end position="174"/>
    </location>
</feature>
<accession>A0A6J6DNC2</accession>
<name>A0A6J6DNC2_9ZZZZ</name>
<dbReference type="SUPFAM" id="SSF55073">
    <property type="entry name" value="Nucleotide cyclase"/>
    <property type="match status" value="1"/>
</dbReference>
<reference evidence="3" key="1">
    <citation type="submission" date="2020-05" db="EMBL/GenBank/DDBJ databases">
        <authorList>
            <person name="Chiriac C."/>
            <person name="Salcher M."/>
            <person name="Ghai R."/>
            <person name="Kavagutti S V."/>
        </authorList>
    </citation>
    <scope>NUCLEOTIDE SEQUENCE</scope>
</reference>
<feature type="transmembrane region" description="Helical" evidence="1">
    <location>
        <begin position="249"/>
        <end position="268"/>
    </location>
</feature>
<dbReference type="Pfam" id="PF00990">
    <property type="entry name" value="GGDEF"/>
    <property type="match status" value="1"/>
</dbReference>
<dbReference type="CDD" id="cd01949">
    <property type="entry name" value="GGDEF"/>
    <property type="match status" value="1"/>
</dbReference>
<proteinExistence type="predicted"/>
<feature type="transmembrane region" description="Helical" evidence="1">
    <location>
        <begin position="274"/>
        <end position="295"/>
    </location>
</feature>
<keyword evidence="1" id="KW-0812">Transmembrane</keyword>
<dbReference type="AlphaFoldDB" id="A0A6J6DNC2"/>